<gene>
    <name evidence="1" type="ORF">I8752_29260</name>
</gene>
<dbReference type="AlphaFoldDB" id="A0A8J7LMD2"/>
<organism evidence="1 2">
    <name type="scientific">Dendronalium phyllosphericum CENA369</name>
    <dbReference type="NCBI Taxonomy" id="1725256"/>
    <lineage>
        <taxon>Bacteria</taxon>
        <taxon>Bacillati</taxon>
        <taxon>Cyanobacteriota</taxon>
        <taxon>Cyanophyceae</taxon>
        <taxon>Nostocales</taxon>
        <taxon>Nostocaceae</taxon>
        <taxon>Dendronalium</taxon>
        <taxon>Dendronalium phyllosphericum</taxon>
    </lineage>
</organism>
<reference evidence="1 2" key="1">
    <citation type="journal article" date="2021" name="Int. J. Syst. Evol. Microbiol.">
        <title>Amazonocrinis nigriterrae gen. nov., sp. nov., Atlanticothrix silvestris gen. nov., sp. nov. and Dendronalium phyllosphericum gen. nov., sp. nov., nostocacean cyanobacteria from Brazilian environments.</title>
        <authorList>
            <person name="Alvarenga D.O."/>
            <person name="Andreote A.P.D."/>
            <person name="Branco L.H.Z."/>
            <person name="Delbaje E."/>
            <person name="Cruz R.B."/>
            <person name="Varani A.M."/>
            <person name="Fiore M.F."/>
        </authorList>
    </citation>
    <scope>NUCLEOTIDE SEQUENCE [LARGE SCALE GENOMIC DNA]</scope>
    <source>
        <strain evidence="1 2">CENA369</strain>
    </source>
</reference>
<dbReference type="EMBL" id="JAECZA010000247">
    <property type="protein sequence ID" value="MBH8576999.1"/>
    <property type="molecule type" value="Genomic_DNA"/>
</dbReference>
<dbReference type="Pfam" id="PF08872">
    <property type="entry name" value="KGK"/>
    <property type="match status" value="1"/>
</dbReference>
<evidence type="ECO:0000313" key="1">
    <source>
        <dbReference type="EMBL" id="MBH8576999.1"/>
    </source>
</evidence>
<evidence type="ECO:0008006" key="3">
    <source>
        <dbReference type="Google" id="ProtNLM"/>
    </source>
</evidence>
<dbReference type="Proteomes" id="UP000662314">
    <property type="component" value="Unassembled WGS sequence"/>
</dbReference>
<protein>
    <recommendedName>
        <fullName evidence="3">KGK family protein</fullName>
    </recommendedName>
</protein>
<accession>A0A8J7LMD2</accession>
<name>A0A8J7LMD2_9NOST</name>
<dbReference type="InterPro" id="IPR014971">
    <property type="entry name" value="KGK"/>
</dbReference>
<keyword evidence="2" id="KW-1185">Reference proteome</keyword>
<proteinExistence type="predicted"/>
<evidence type="ECO:0000313" key="2">
    <source>
        <dbReference type="Proteomes" id="UP000662314"/>
    </source>
</evidence>
<comment type="caution">
    <text evidence="1">The sequence shown here is derived from an EMBL/GenBank/DDBJ whole genome shotgun (WGS) entry which is preliminary data.</text>
</comment>
<dbReference type="RefSeq" id="WP_214435718.1">
    <property type="nucleotide sequence ID" value="NZ_CAWPUQ010000176.1"/>
</dbReference>
<sequence>MSDVVILKGDEVISMSKEYSFVSLAVCKFEQMDGQIKKTIEANVPNYTLWTNSGVNAQVLCPGENWQKGKLKLVVSYHVEFIPESELPSDEPVRLP</sequence>